<dbReference type="Gene3D" id="2.160.10.10">
    <property type="entry name" value="Hexapeptide repeat proteins"/>
    <property type="match status" value="1"/>
</dbReference>
<protein>
    <submittedName>
        <fullName evidence="3">Putative colanic acid biosynthesis acetyltransferase WcaF</fullName>
    </submittedName>
</protein>
<dbReference type="EMBL" id="FNSD01000001">
    <property type="protein sequence ID" value="SEC51951.1"/>
    <property type="molecule type" value="Genomic_DNA"/>
</dbReference>
<dbReference type="RefSeq" id="WP_074655388.1">
    <property type="nucleotide sequence ID" value="NZ_FNSD01000001.1"/>
</dbReference>
<proteinExistence type="inferred from homology"/>
<gene>
    <name evidence="3" type="ORF">SAMN05443244_3659</name>
</gene>
<dbReference type="PANTHER" id="PTHR23416">
    <property type="entry name" value="SIALIC ACID SYNTHASE-RELATED"/>
    <property type="match status" value="1"/>
</dbReference>
<evidence type="ECO:0000313" key="3">
    <source>
        <dbReference type="EMBL" id="SEC51951.1"/>
    </source>
</evidence>
<evidence type="ECO:0000256" key="1">
    <source>
        <dbReference type="ARBA" id="ARBA00007274"/>
    </source>
</evidence>
<sequence>MAREVAYDASQHIAADGIADPYLRPAFSRKNRLVRLLWQLVWLTLYRTSPRPLHAWRVALLRSFGATMGPHCHFYPGSRIWAPWNLRCADQVTAADGVEIYNPAPMHFGSHSILSQGAYLCGATHDYNSAAFPLLAYEMRFGAYCWICARASVGPGVQVGVGAVLGLGSVATRSLEPWTVYAGNPAVALRARVNTSGIPVMETVLEDSLT</sequence>
<dbReference type="OrthoDB" id="9801697at2"/>
<dbReference type="AlphaFoldDB" id="A0A1H4T749"/>
<organism evidence="3 4">
    <name type="scientific">Terriglobus roseus</name>
    <dbReference type="NCBI Taxonomy" id="392734"/>
    <lineage>
        <taxon>Bacteria</taxon>
        <taxon>Pseudomonadati</taxon>
        <taxon>Acidobacteriota</taxon>
        <taxon>Terriglobia</taxon>
        <taxon>Terriglobales</taxon>
        <taxon>Acidobacteriaceae</taxon>
        <taxon>Terriglobus</taxon>
    </lineage>
</organism>
<dbReference type="SUPFAM" id="SSF51161">
    <property type="entry name" value="Trimeric LpxA-like enzymes"/>
    <property type="match status" value="1"/>
</dbReference>
<dbReference type="PANTHER" id="PTHR23416:SF23">
    <property type="entry name" value="ACETYLTRANSFERASE C18B11.09C-RELATED"/>
    <property type="match status" value="1"/>
</dbReference>
<accession>A0A1H4T749</accession>
<name>A0A1H4T749_9BACT</name>
<reference evidence="3 4" key="1">
    <citation type="submission" date="2016-10" db="EMBL/GenBank/DDBJ databases">
        <authorList>
            <person name="de Groot N.N."/>
        </authorList>
    </citation>
    <scope>NUCLEOTIDE SEQUENCE [LARGE SCALE GENOMIC DNA]</scope>
    <source>
        <strain evidence="3 4">AB35.6</strain>
    </source>
</reference>
<evidence type="ECO:0000313" key="4">
    <source>
        <dbReference type="Proteomes" id="UP000182409"/>
    </source>
</evidence>
<dbReference type="GO" id="GO:0008374">
    <property type="term" value="F:O-acyltransferase activity"/>
    <property type="evidence" value="ECO:0007669"/>
    <property type="project" value="TreeGrafter"/>
</dbReference>
<dbReference type="InterPro" id="IPR011004">
    <property type="entry name" value="Trimer_LpxA-like_sf"/>
</dbReference>
<dbReference type="InterPro" id="IPR051159">
    <property type="entry name" value="Hexapeptide_acetyltransf"/>
</dbReference>
<keyword evidence="2 3" id="KW-0808">Transferase</keyword>
<dbReference type="GO" id="GO:0005829">
    <property type="term" value="C:cytosol"/>
    <property type="evidence" value="ECO:0007669"/>
    <property type="project" value="TreeGrafter"/>
</dbReference>
<evidence type="ECO:0000256" key="2">
    <source>
        <dbReference type="ARBA" id="ARBA00022679"/>
    </source>
</evidence>
<comment type="similarity">
    <text evidence="1">Belongs to the transferase hexapeptide repeat family.</text>
</comment>
<dbReference type="Proteomes" id="UP000182409">
    <property type="component" value="Unassembled WGS sequence"/>
</dbReference>